<sequence length="523" mass="61904">CENIRLQTLLEEANSEKRELQKALKTIQTECDMLRSDVAQYESFTKLNLPSDNSSDETDSIVHLGISHKTSSRRISNMNITDIGSKLKEELHRAVLNQKAKRMEICRLQETLNAKEKQIEEMSKKERMYLTQTESLKEEIAKVMDQFKTQRESNNTKDKVADVISKEEIDRLNERIEKLLKEKFDLEVVKQELEEKCNSLQREIIQKSEGFEEKKQKLLEVYKKEYLQFHDETVSRLRNEMEKANELKVNETRLQLEETLKELEEVKGLYIEVSKAKEKLMQELRYEKDLREKLENEKLELTVAQDKLNKKLTNSKQVNDELNSKLKNLEEELSKKDTSNTIKKLTDECDHLRFEISEMSNVHAEELDNVRKELQASRERLINLEKNLCSKLESEIVKVGLEKEELRRNYEEKETNLKRIIEAQKRRPILKDISTNTTSISDDSKKNLCNCEIKINDLSAQHEQEIKFYKAQINNMIKHHQEETNNLNLKSEEEMEKLRENFNQLLEAIQNRIVKEEEEQKIK</sequence>
<feature type="non-terminal residue" evidence="2">
    <location>
        <position position="523"/>
    </location>
</feature>
<reference evidence="2" key="1">
    <citation type="submission" date="2015-12" db="EMBL/GenBank/DDBJ databases">
        <title>De novo transcriptome assembly of four potential Pierce s Disease insect vectors from Arizona vineyards.</title>
        <authorList>
            <person name="Tassone E.E."/>
        </authorList>
    </citation>
    <scope>NUCLEOTIDE SEQUENCE</scope>
</reference>
<feature type="coiled-coil region" evidence="1">
    <location>
        <begin position="470"/>
        <end position="519"/>
    </location>
</feature>
<evidence type="ECO:0000256" key="1">
    <source>
        <dbReference type="SAM" id="Coils"/>
    </source>
</evidence>
<keyword evidence="1" id="KW-0175">Coiled coil</keyword>
<name>A0A1B6DYZ8_9HEMI</name>
<gene>
    <name evidence="2" type="ORF">g.23886</name>
</gene>
<feature type="coiled-coil region" evidence="1">
    <location>
        <begin position="3"/>
        <end position="37"/>
    </location>
</feature>
<feature type="non-terminal residue" evidence="2">
    <location>
        <position position="1"/>
    </location>
</feature>
<dbReference type="AlphaFoldDB" id="A0A1B6DYZ8"/>
<evidence type="ECO:0000313" key="2">
    <source>
        <dbReference type="EMBL" id="JAS30898.1"/>
    </source>
</evidence>
<protein>
    <submittedName>
        <fullName evidence="2">Uncharacterized protein</fullName>
    </submittedName>
</protein>
<dbReference type="EMBL" id="GEDC01006400">
    <property type="protein sequence ID" value="JAS30898.1"/>
    <property type="molecule type" value="Transcribed_RNA"/>
</dbReference>
<proteinExistence type="predicted"/>
<accession>A0A1B6DYZ8</accession>
<organism evidence="2">
    <name type="scientific">Clastoptera arizonana</name>
    <name type="common">Arizona spittle bug</name>
    <dbReference type="NCBI Taxonomy" id="38151"/>
    <lineage>
        <taxon>Eukaryota</taxon>
        <taxon>Metazoa</taxon>
        <taxon>Ecdysozoa</taxon>
        <taxon>Arthropoda</taxon>
        <taxon>Hexapoda</taxon>
        <taxon>Insecta</taxon>
        <taxon>Pterygota</taxon>
        <taxon>Neoptera</taxon>
        <taxon>Paraneoptera</taxon>
        <taxon>Hemiptera</taxon>
        <taxon>Auchenorrhyncha</taxon>
        <taxon>Cercopoidea</taxon>
        <taxon>Clastopteridae</taxon>
        <taxon>Clastoptera</taxon>
    </lineage>
</organism>
<feature type="coiled-coil region" evidence="1">
    <location>
        <begin position="162"/>
        <end position="427"/>
    </location>
</feature>